<name>A0A0R0AML8_9GAMM</name>
<keyword evidence="2" id="KW-1185">Reference proteome</keyword>
<dbReference type="Gene3D" id="3.40.50.2000">
    <property type="entry name" value="Glycogen Phosphorylase B"/>
    <property type="match status" value="2"/>
</dbReference>
<proteinExistence type="predicted"/>
<evidence type="ECO:0000313" key="1">
    <source>
        <dbReference type="EMBL" id="KRG46389.1"/>
    </source>
</evidence>
<dbReference type="GO" id="GO:0016757">
    <property type="term" value="F:glycosyltransferase activity"/>
    <property type="evidence" value="ECO:0007669"/>
    <property type="project" value="UniProtKB-KW"/>
</dbReference>
<organism evidence="1 2">
    <name type="scientific">Stenotrophomonas panacihumi</name>
    <dbReference type="NCBI Taxonomy" id="676599"/>
    <lineage>
        <taxon>Bacteria</taxon>
        <taxon>Pseudomonadati</taxon>
        <taxon>Pseudomonadota</taxon>
        <taxon>Gammaproteobacteria</taxon>
        <taxon>Lysobacterales</taxon>
        <taxon>Lysobacteraceae</taxon>
        <taxon>Stenotrophomonas</taxon>
    </lineage>
</organism>
<sequence length="341" mass="38611">MAAPQAAPSMVVLFSTEPTGEKTNPYLTQLYRALPDNVGLRYFSMREALLSRYDVLHVHWPEYLMRHPSRAGTWAKRACAALLLLRLQLTHTPVVRTLHNLQPHESQGRVEQWLLGWMDRLTRRWIRINAVTPARPPFTDTILHGHYSDWFASFPQPASQRGRLLHFGLIRPYKGVETLLEVVRDTPDPTLQLRICGNPANAEVRRTVEDACAADPRISAHLAYVDDAELAREVGLSELVVLPYRQMHNSGTLLLALSLHRPVLAPWSESNAAVAEEVGPGWVHLYRGELDSQVLVDALARLRDTPRSAAPDLSRRDWPKIGLQHYRTYLEALGHDSEAYA</sequence>
<dbReference type="EMBL" id="LLXU01000055">
    <property type="protein sequence ID" value="KRG46389.1"/>
    <property type="molecule type" value="Genomic_DNA"/>
</dbReference>
<keyword evidence="1" id="KW-0328">Glycosyltransferase</keyword>
<protein>
    <submittedName>
        <fullName evidence="1">GDP-mannose--glycolipid 4-beta-D-mannosyltransferase</fullName>
    </submittedName>
</protein>
<reference evidence="1 2" key="1">
    <citation type="submission" date="2015-10" db="EMBL/GenBank/DDBJ databases">
        <title>Genome sequencing and analysis of members of genus Stenotrophomonas.</title>
        <authorList>
            <person name="Patil P.P."/>
            <person name="Midha S."/>
            <person name="Patil P.B."/>
        </authorList>
    </citation>
    <scope>NUCLEOTIDE SEQUENCE [LARGE SCALE GENOMIC DNA]</scope>
    <source>
        <strain evidence="1 2">JCM 16536</strain>
    </source>
</reference>
<accession>A0A0R0AML8</accession>
<dbReference type="SUPFAM" id="SSF53756">
    <property type="entry name" value="UDP-Glycosyltransferase/glycogen phosphorylase"/>
    <property type="match status" value="1"/>
</dbReference>
<dbReference type="AlphaFoldDB" id="A0A0R0AML8"/>
<dbReference type="Proteomes" id="UP000051802">
    <property type="component" value="Unassembled WGS sequence"/>
</dbReference>
<comment type="caution">
    <text evidence="1">The sequence shown here is derived from an EMBL/GenBank/DDBJ whole genome shotgun (WGS) entry which is preliminary data.</text>
</comment>
<dbReference type="RefSeq" id="WP_057644746.1">
    <property type="nucleotide sequence ID" value="NZ_LLXU01000055.1"/>
</dbReference>
<evidence type="ECO:0000313" key="2">
    <source>
        <dbReference type="Proteomes" id="UP000051802"/>
    </source>
</evidence>
<gene>
    <name evidence="1" type="ORF">ARC20_05170</name>
</gene>
<dbReference type="OrthoDB" id="9790710at2"/>
<keyword evidence="1" id="KW-0808">Transferase</keyword>
<dbReference type="STRING" id="676599.ARC20_05170"/>